<dbReference type="Pfam" id="PF00211">
    <property type="entry name" value="Guanylate_cyc"/>
    <property type="match status" value="1"/>
</dbReference>
<dbReference type="GO" id="GO:0035556">
    <property type="term" value="P:intracellular signal transduction"/>
    <property type="evidence" value="ECO:0007669"/>
    <property type="project" value="InterPro"/>
</dbReference>
<accession>A0A241VHU0</accession>
<dbReference type="InterPro" id="IPR001054">
    <property type="entry name" value="A/G_cyclase"/>
</dbReference>
<dbReference type="SUPFAM" id="SSF55073">
    <property type="entry name" value="Nucleotide cyclase"/>
    <property type="match status" value="1"/>
</dbReference>
<gene>
    <name evidence="2" type="ORF">HLH17_00400</name>
</gene>
<comment type="caution">
    <text evidence="2">The sequence shown here is derived from an EMBL/GenBank/DDBJ whole genome shotgun (WGS) entry which is preliminary data.</text>
</comment>
<proteinExistence type="predicted"/>
<dbReference type="PROSITE" id="PS50125">
    <property type="entry name" value="GUANYLATE_CYCLASE_2"/>
    <property type="match status" value="1"/>
</dbReference>
<dbReference type="GO" id="GO:0006171">
    <property type="term" value="P:cAMP biosynthetic process"/>
    <property type="evidence" value="ECO:0007669"/>
    <property type="project" value="TreeGrafter"/>
</dbReference>
<evidence type="ECO:0000313" key="3">
    <source>
        <dbReference type="Proteomes" id="UP000569202"/>
    </source>
</evidence>
<dbReference type="GO" id="GO:0004016">
    <property type="term" value="F:adenylate cyclase activity"/>
    <property type="evidence" value="ECO:0007669"/>
    <property type="project" value="UniProtKB-ARBA"/>
</dbReference>
<dbReference type="RefSeq" id="WP_086193423.1">
    <property type="nucleotide sequence ID" value="NZ_JABERL010000001.1"/>
</dbReference>
<feature type="domain" description="Guanylate cyclase" evidence="1">
    <location>
        <begin position="228"/>
        <end position="362"/>
    </location>
</feature>
<evidence type="ECO:0000259" key="1">
    <source>
        <dbReference type="PROSITE" id="PS50125"/>
    </source>
</evidence>
<dbReference type="EMBL" id="JABERL010000001">
    <property type="protein sequence ID" value="NNH76173.1"/>
    <property type="molecule type" value="Genomic_DNA"/>
</dbReference>
<dbReference type="SMART" id="SM00044">
    <property type="entry name" value="CYCc"/>
    <property type="match status" value="1"/>
</dbReference>
<evidence type="ECO:0000313" key="2">
    <source>
        <dbReference type="EMBL" id="NNH76173.1"/>
    </source>
</evidence>
<sequence length="487" mass="56775">MPLDDWIRKEPRQFEYFHRLMGYIMLSLLIIVYHYTSSDTQYQIYVPLFLLFVLLITPKLSNGLLYRYNSKTKRSLLFLIDVVAISVILSAIHLNLVLTFISLFALLYTAISNKISFLMVSLASLIGIAIFYLCNIFIFGFGEYFEQTTGELTVLGFICLITYFGVGSFYQRSQIQHITDRKAYYYEQMNRYMEFANQLSRYAPVQLWQSIMKGESEAKIEYKRKKMTIFFSDIQGFTELSETLIPDDLAFLLNDYLSHMTEIAKQYEATVDKFMGDAILIFFGDPISQGVEQDAKTCLDMAIDMRQQMKLLRERWIKMGYPALHIRMGISTGYCHVGNYGAAHRMAYTIVGRDANLAARLQSAAEVDEILISDDTYNLIKNDYLCAPKAPIKLKGIQGPVNTWQVMEKYTSRKSDYQRWFDYEYKGFHLLLNLDEVQNYEYPELINVLEKMIKRIQKQQKMTNSQGVVKLNLADEVIEDQKDEQYH</sequence>
<accession>A0A7Y2WA03</accession>
<dbReference type="STRING" id="1977878.B9T23_06035"/>
<organism evidence="2 3">
    <name type="scientific">Acinetobacter terrae</name>
    <dbReference type="NCBI Taxonomy" id="2731247"/>
    <lineage>
        <taxon>Bacteria</taxon>
        <taxon>Pseudomonadati</taxon>
        <taxon>Pseudomonadota</taxon>
        <taxon>Gammaproteobacteria</taxon>
        <taxon>Moraxellales</taxon>
        <taxon>Moraxellaceae</taxon>
        <taxon>Acinetobacter</taxon>
        <taxon>Acinetobacter Taxon 24</taxon>
    </lineage>
</organism>
<dbReference type="PANTHER" id="PTHR43081:SF18">
    <property type="entry name" value="BLL7624 PROTEIN"/>
    <property type="match status" value="1"/>
</dbReference>
<reference evidence="2 3" key="1">
    <citation type="submission" date="2020-04" db="EMBL/GenBank/DDBJ databases">
        <title>Acinetobacter Taxon 24.</title>
        <authorList>
            <person name="Nemec A."/>
            <person name="Radolfova-Krizova L."/>
            <person name="Higgins P.G."/>
            <person name="Spanelova P."/>
        </authorList>
    </citation>
    <scope>NUCLEOTIDE SEQUENCE [LARGE SCALE GENOMIC DNA]</scope>
    <source>
        <strain evidence="2 3">ANC 5380</strain>
    </source>
</reference>
<dbReference type="AlphaFoldDB" id="A0A241VHU0"/>
<dbReference type="Gene3D" id="3.30.70.1230">
    <property type="entry name" value="Nucleotide cyclase"/>
    <property type="match status" value="1"/>
</dbReference>
<dbReference type="Proteomes" id="UP000569202">
    <property type="component" value="Unassembled WGS sequence"/>
</dbReference>
<dbReference type="InterPro" id="IPR050697">
    <property type="entry name" value="Adenylyl/Guanylyl_Cyclase_3/4"/>
</dbReference>
<protein>
    <submittedName>
        <fullName evidence="2">Adenylate/guanylate cyclase domain-containing protein</fullName>
    </submittedName>
</protein>
<dbReference type="InterPro" id="IPR029787">
    <property type="entry name" value="Nucleotide_cyclase"/>
</dbReference>
<dbReference type="PANTHER" id="PTHR43081">
    <property type="entry name" value="ADENYLATE CYCLASE, TERMINAL-DIFFERENTIATION SPECIFIC-RELATED"/>
    <property type="match status" value="1"/>
</dbReference>
<name>A0A241VHU0_9GAMM</name>
<dbReference type="CDD" id="cd07302">
    <property type="entry name" value="CHD"/>
    <property type="match status" value="1"/>
</dbReference>